<evidence type="ECO:0000313" key="3">
    <source>
        <dbReference type="Proteomes" id="UP000219072"/>
    </source>
</evidence>
<dbReference type="OrthoDB" id="4285266at2"/>
<dbReference type="SUPFAM" id="SSF47413">
    <property type="entry name" value="lambda repressor-like DNA-binding domains"/>
    <property type="match status" value="1"/>
</dbReference>
<dbReference type="GO" id="GO:0003677">
    <property type="term" value="F:DNA binding"/>
    <property type="evidence" value="ECO:0007669"/>
    <property type="project" value="InterPro"/>
</dbReference>
<proteinExistence type="predicted"/>
<dbReference type="PROSITE" id="PS50943">
    <property type="entry name" value="HTH_CROC1"/>
    <property type="match status" value="1"/>
</dbReference>
<name>A0A286E4A1_9ACTN</name>
<reference evidence="2" key="1">
    <citation type="submission" date="2017-09" db="EMBL/GenBank/DDBJ databases">
        <authorList>
            <person name="Ehlers B."/>
            <person name="Leendertz F.H."/>
        </authorList>
    </citation>
    <scope>NUCLEOTIDE SEQUENCE [LARGE SCALE GENOMIC DNA]</scope>
    <source>
        <strain evidence="2">CGMCC 4.7095</strain>
    </source>
</reference>
<dbReference type="AlphaFoldDB" id="A0A286E4A1"/>
<dbReference type="EMBL" id="OCNE01000023">
    <property type="protein sequence ID" value="SOD65735.1"/>
    <property type="molecule type" value="Genomic_DNA"/>
</dbReference>
<dbReference type="CDD" id="cd00093">
    <property type="entry name" value="HTH_XRE"/>
    <property type="match status" value="1"/>
</dbReference>
<protein>
    <submittedName>
        <fullName evidence="2">Helix-turn-helix</fullName>
    </submittedName>
</protein>
<dbReference type="Pfam" id="PF19054">
    <property type="entry name" value="DUF5753"/>
    <property type="match status" value="1"/>
</dbReference>
<dbReference type="Proteomes" id="UP000219072">
    <property type="component" value="Unassembled WGS sequence"/>
</dbReference>
<dbReference type="InterPro" id="IPR043917">
    <property type="entry name" value="DUF5753"/>
</dbReference>
<feature type="domain" description="HTH cro/C1-type" evidence="1">
    <location>
        <begin position="19"/>
        <end position="72"/>
    </location>
</feature>
<dbReference type="RefSeq" id="WP_141514660.1">
    <property type="nucleotide sequence ID" value="NZ_OCNE01000023.1"/>
</dbReference>
<sequence>MSAGHVAATAGRMLLGGRLRALRRAAGMSLAGAAAVLDEPPEAVRRLEEGRVALAADRLGTLLAAYGRLDAAGTARLLAQAERANAPGWWEEYGDVLPDWLADHVGLEEHAQLIRVYAPAVLPDLLQSPAYAAALLRRQHPGESEQRLGRRLELLRGRQAVLERAAPRPPAVWALVEEATLRRRVGGPAVLREQFAHLRRLVERPGFTIRVVPLHTAHSALLCGPVQMIRYRPSELPDLVLLSTLGGAEICERPQIVRQYLMALDSAASVRDSVPITDWIAKWEERAVA</sequence>
<accession>A0A286E4A1</accession>
<dbReference type="Pfam" id="PF01381">
    <property type="entry name" value="HTH_3"/>
    <property type="match status" value="1"/>
</dbReference>
<dbReference type="InterPro" id="IPR001387">
    <property type="entry name" value="Cro/C1-type_HTH"/>
</dbReference>
<gene>
    <name evidence="2" type="ORF">SAMN06297387_12328</name>
</gene>
<organism evidence="2 3">
    <name type="scientific">Streptomyces zhaozhouensis</name>
    <dbReference type="NCBI Taxonomy" id="1300267"/>
    <lineage>
        <taxon>Bacteria</taxon>
        <taxon>Bacillati</taxon>
        <taxon>Actinomycetota</taxon>
        <taxon>Actinomycetes</taxon>
        <taxon>Kitasatosporales</taxon>
        <taxon>Streptomycetaceae</taxon>
        <taxon>Streptomyces</taxon>
    </lineage>
</organism>
<keyword evidence="3" id="KW-1185">Reference proteome</keyword>
<evidence type="ECO:0000259" key="1">
    <source>
        <dbReference type="PROSITE" id="PS50943"/>
    </source>
</evidence>
<dbReference type="SMART" id="SM00530">
    <property type="entry name" value="HTH_XRE"/>
    <property type="match status" value="1"/>
</dbReference>
<evidence type="ECO:0000313" key="2">
    <source>
        <dbReference type="EMBL" id="SOD65735.1"/>
    </source>
</evidence>
<dbReference type="InterPro" id="IPR010982">
    <property type="entry name" value="Lambda_DNA-bd_dom_sf"/>
</dbReference>